<organism evidence="2">
    <name type="scientific">Toxocara canis</name>
    <name type="common">Canine roundworm</name>
    <dbReference type="NCBI Taxonomy" id="6265"/>
    <lineage>
        <taxon>Eukaryota</taxon>
        <taxon>Metazoa</taxon>
        <taxon>Ecdysozoa</taxon>
        <taxon>Nematoda</taxon>
        <taxon>Chromadorea</taxon>
        <taxon>Rhabditida</taxon>
        <taxon>Spirurina</taxon>
        <taxon>Ascaridomorpha</taxon>
        <taxon>Ascaridoidea</taxon>
        <taxon>Toxocaridae</taxon>
        <taxon>Toxocara</taxon>
    </lineage>
</organism>
<feature type="compositionally biased region" description="Acidic residues" evidence="1">
    <location>
        <begin position="16"/>
        <end position="31"/>
    </location>
</feature>
<proteinExistence type="predicted"/>
<evidence type="ECO:0000256" key="1">
    <source>
        <dbReference type="SAM" id="MobiDB-lite"/>
    </source>
</evidence>
<name>A0A3P7HBP0_TOXCA</name>
<sequence>MQVTTDDASSNSSDAEGQDAENEADADEGEVSDAQKKVAEAAGLTKQVAAMFITPSLWLFV</sequence>
<protein>
    <submittedName>
        <fullName evidence="2">Uncharacterized protein</fullName>
    </submittedName>
</protein>
<feature type="compositionally biased region" description="Low complexity" evidence="1">
    <location>
        <begin position="1"/>
        <end position="15"/>
    </location>
</feature>
<reference evidence="2" key="1">
    <citation type="submission" date="2018-11" db="EMBL/GenBank/DDBJ databases">
        <authorList>
            <consortium name="Pathogen Informatics"/>
        </authorList>
    </citation>
    <scope>NUCLEOTIDE SEQUENCE [LARGE SCALE GENOMIC DNA]</scope>
</reference>
<accession>A0A3P7HBP0</accession>
<dbReference type="AlphaFoldDB" id="A0A3P7HBP0"/>
<gene>
    <name evidence="2" type="ORF">TCNE_LOCUS20163</name>
</gene>
<dbReference type="EMBL" id="UYWY01028455">
    <property type="protein sequence ID" value="VDM51484.1"/>
    <property type="molecule type" value="Genomic_DNA"/>
</dbReference>
<feature type="region of interest" description="Disordered" evidence="1">
    <location>
        <begin position="1"/>
        <end position="34"/>
    </location>
</feature>
<evidence type="ECO:0000313" key="2">
    <source>
        <dbReference type="EMBL" id="VDM51484.1"/>
    </source>
</evidence>